<accession>A0ABU1Z9U1</accession>
<dbReference type="Proteomes" id="UP001180536">
    <property type="component" value="Unassembled WGS sequence"/>
</dbReference>
<protein>
    <submittedName>
        <fullName evidence="1">Chaperone modulatory protein CbpM</fullName>
    </submittedName>
</protein>
<organism evidence="1 2">
    <name type="scientific">Pelomonas aquatica</name>
    <dbReference type="NCBI Taxonomy" id="431058"/>
    <lineage>
        <taxon>Bacteria</taxon>
        <taxon>Pseudomonadati</taxon>
        <taxon>Pseudomonadota</taxon>
        <taxon>Betaproteobacteria</taxon>
        <taxon>Burkholderiales</taxon>
        <taxon>Sphaerotilaceae</taxon>
        <taxon>Roseateles</taxon>
    </lineage>
</organism>
<name>A0ABU1Z9U1_9BURK</name>
<sequence length="97" mass="10669">MNGDDDVLVGVVIDDETLTLDELACACGVSPDWLSQRLEAGLLACCSGEGDHRRFASPQLHRARRLLAIEQDFDANQELAALVVDLLEEIHRLRAGR</sequence>
<dbReference type="Gene3D" id="1.10.1660.10">
    <property type="match status" value="1"/>
</dbReference>
<dbReference type="EMBL" id="JAVDXQ010000003">
    <property type="protein sequence ID" value="MDR7297393.1"/>
    <property type="molecule type" value="Genomic_DNA"/>
</dbReference>
<evidence type="ECO:0000313" key="2">
    <source>
        <dbReference type="Proteomes" id="UP001180536"/>
    </source>
</evidence>
<comment type="caution">
    <text evidence="1">The sequence shown here is derived from an EMBL/GenBank/DDBJ whole genome shotgun (WGS) entry which is preliminary data.</text>
</comment>
<dbReference type="RefSeq" id="WP_310345498.1">
    <property type="nucleotide sequence ID" value="NZ_JAVDXQ010000003.1"/>
</dbReference>
<reference evidence="1 2" key="1">
    <citation type="submission" date="2023-07" db="EMBL/GenBank/DDBJ databases">
        <title>Sorghum-associated microbial communities from plants grown in Nebraska, USA.</title>
        <authorList>
            <person name="Schachtman D."/>
        </authorList>
    </citation>
    <scope>NUCLEOTIDE SEQUENCE [LARGE SCALE GENOMIC DNA]</scope>
    <source>
        <strain evidence="1 2">BE310</strain>
    </source>
</reference>
<proteinExistence type="predicted"/>
<evidence type="ECO:0000313" key="1">
    <source>
        <dbReference type="EMBL" id="MDR7297393.1"/>
    </source>
</evidence>
<gene>
    <name evidence="1" type="ORF">J2X16_002740</name>
</gene>
<dbReference type="Pfam" id="PF13591">
    <property type="entry name" value="MerR_2"/>
    <property type="match status" value="1"/>
</dbReference>
<keyword evidence="2" id="KW-1185">Reference proteome</keyword>